<dbReference type="GO" id="GO:0003700">
    <property type="term" value="F:DNA-binding transcription factor activity"/>
    <property type="evidence" value="ECO:0007669"/>
    <property type="project" value="InterPro"/>
</dbReference>
<dbReference type="RefSeq" id="WP_034238852.1">
    <property type="nucleotide sequence ID" value="NZ_AQRA01000001.1"/>
</dbReference>
<keyword evidence="3" id="KW-0804">Transcription</keyword>
<evidence type="ECO:0000256" key="1">
    <source>
        <dbReference type="ARBA" id="ARBA00023015"/>
    </source>
</evidence>
<dbReference type="Pfam" id="PF02311">
    <property type="entry name" value="AraC_binding"/>
    <property type="match status" value="1"/>
</dbReference>
<dbReference type="Proteomes" id="UP000023541">
    <property type="component" value="Unassembled WGS sequence"/>
</dbReference>
<reference evidence="5 6" key="1">
    <citation type="submission" date="2014-04" db="EMBL/GenBank/DDBJ databases">
        <title>Aquimarina sp. 22II-S11-z7 Genome Sequencing.</title>
        <authorList>
            <person name="Lai Q."/>
        </authorList>
    </citation>
    <scope>NUCLEOTIDE SEQUENCE [LARGE SCALE GENOMIC DNA]</scope>
    <source>
        <strain evidence="5 6">22II-S11-z7</strain>
    </source>
</reference>
<sequence length="288" mass="33496">MNTNSEERIVHFLPDYGINGCLQFGYYKYSKAQPQLPIHEHRNAIELCFCIKGEQHYVIGEELFQLRGNDILIIPPNKEHGTGEYPEDKGELFWLQISCSDKQDRLCNLSEEHSKYLLQVLENISERIFKGAFQIKFMLEKLLNELKTSSNILSEITINQLIVQTILEVLTLSKRKQGSLPLKRLNDIDTYILNNLHRIIYVDELANICNVSVGYFKFWFKNIKGIPPKEYINRLKIEQSKIDLLKKDSITTVAFDLGFSSSQYFSTTFKKFTGYTPKTYISIQSNTR</sequence>
<dbReference type="eggNOG" id="COG2207">
    <property type="taxonomic scope" value="Bacteria"/>
</dbReference>
<dbReference type="InterPro" id="IPR020449">
    <property type="entry name" value="Tscrpt_reg_AraC-type_HTH"/>
</dbReference>
<evidence type="ECO:0000256" key="2">
    <source>
        <dbReference type="ARBA" id="ARBA00023125"/>
    </source>
</evidence>
<keyword evidence="6" id="KW-1185">Reference proteome</keyword>
<accession>A0A023C0Z0</accession>
<dbReference type="CDD" id="cd02208">
    <property type="entry name" value="cupin_RmlC-like"/>
    <property type="match status" value="1"/>
</dbReference>
<comment type="caution">
    <text evidence="5">The sequence shown here is derived from an EMBL/GenBank/DDBJ whole genome shotgun (WGS) entry which is preliminary data.</text>
</comment>
<evidence type="ECO:0000256" key="3">
    <source>
        <dbReference type="ARBA" id="ARBA00023163"/>
    </source>
</evidence>
<dbReference type="Gene3D" id="2.60.120.10">
    <property type="entry name" value="Jelly Rolls"/>
    <property type="match status" value="1"/>
</dbReference>
<proteinExistence type="predicted"/>
<dbReference type="InterPro" id="IPR037923">
    <property type="entry name" value="HTH-like"/>
</dbReference>
<dbReference type="InterPro" id="IPR003313">
    <property type="entry name" value="AraC-bd"/>
</dbReference>
<dbReference type="AlphaFoldDB" id="A0A023C0Z0"/>
<dbReference type="EMBL" id="AQRA01000001">
    <property type="protein sequence ID" value="EZH75976.1"/>
    <property type="molecule type" value="Genomic_DNA"/>
</dbReference>
<dbReference type="PRINTS" id="PR00032">
    <property type="entry name" value="HTHARAC"/>
</dbReference>
<dbReference type="eggNOG" id="COG1917">
    <property type="taxonomic scope" value="Bacteria"/>
</dbReference>
<evidence type="ECO:0000259" key="4">
    <source>
        <dbReference type="PROSITE" id="PS01124"/>
    </source>
</evidence>
<keyword evidence="1" id="KW-0805">Transcription regulation</keyword>
<organism evidence="5 6">
    <name type="scientific">Aquimarina atlantica</name>
    <dbReference type="NCBI Taxonomy" id="1317122"/>
    <lineage>
        <taxon>Bacteria</taxon>
        <taxon>Pseudomonadati</taxon>
        <taxon>Bacteroidota</taxon>
        <taxon>Flavobacteriia</taxon>
        <taxon>Flavobacteriales</taxon>
        <taxon>Flavobacteriaceae</taxon>
        <taxon>Aquimarina</taxon>
    </lineage>
</organism>
<name>A0A023C0Z0_9FLAO</name>
<dbReference type="InterPro" id="IPR014710">
    <property type="entry name" value="RmlC-like_jellyroll"/>
</dbReference>
<evidence type="ECO:0000313" key="6">
    <source>
        <dbReference type="Proteomes" id="UP000023541"/>
    </source>
</evidence>
<dbReference type="SMART" id="SM00342">
    <property type="entry name" value="HTH_ARAC"/>
    <property type="match status" value="1"/>
</dbReference>
<dbReference type="Gene3D" id="1.10.10.60">
    <property type="entry name" value="Homeodomain-like"/>
    <property type="match status" value="2"/>
</dbReference>
<dbReference type="InterPro" id="IPR018062">
    <property type="entry name" value="HTH_AraC-typ_CS"/>
</dbReference>
<dbReference type="PROSITE" id="PS01124">
    <property type="entry name" value="HTH_ARAC_FAMILY_2"/>
    <property type="match status" value="1"/>
</dbReference>
<dbReference type="PROSITE" id="PS00041">
    <property type="entry name" value="HTH_ARAC_FAMILY_1"/>
    <property type="match status" value="1"/>
</dbReference>
<keyword evidence="2" id="KW-0238">DNA-binding</keyword>
<dbReference type="SUPFAM" id="SSF46689">
    <property type="entry name" value="Homeodomain-like"/>
    <property type="match status" value="2"/>
</dbReference>
<dbReference type="Pfam" id="PF12833">
    <property type="entry name" value="HTH_18"/>
    <property type="match status" value="1"/>
</dbReference>
<evidence type="ECO:0000313" key="5">
    <source>
        <dbReference type="EMBL" id="EZH75976.1"/>
    </source>
</evidence>
<dbReference type="SUPFAM" id="SSF51215">
    <property type="entry name" value="Regulatory protein AraC"/>
    <property type="match status" value="1"/>
</dbReference>
<gene>
    <name evidence="5" type="ORF">ATO12_04080</name>
</gene>
<dbReference type="OrthoDB" id="1157557at2"/>
<dbReference type="GO" id="GO:0043565">
    <property type="term" value="F:sequence-specific DNA binding"/>
    <property type="evidence" value="ECO:0007669"/>
    <property type="project" value="InterPro"/>
</dbReference>
<dbReference type="InterPro" id="IPR009057">
    <property type="entry name" value="Homeodomain-like_sf"/>
</dbReference>
<dbReference type="PANTHER" id="PTHR43280">
    <property type="entry name" value="ARAC-FAMILY TRANSCRIPTIONAL REGULATOR"/>
    <property type="match status" value="1"/>
</dbReference>
<dbReference type="InterPro" id="IPR018060">
    <property type="entry name" value="HTH_AraC"/>
</dbReference>
<feature type="domain" description="HTH araC/xylS-type" evidence="4">
    <location>
        <begin position="186"/>
        <end position="283"/>
    </location>
</feature>
<dbReference type="STRING" id="1317122.ATO12_04080"/>
<dbReference type="PANTHER" id="PTHR43280:SF28">
    <property type="entry name" value="HTH-TYPE TRANSCRIPTIONAL ACTIVATOR RHAS"/>
    <property type="match status" value="1"/>
</dbReference>
<protein>
    <submittedName>
        <fullName evidence="5">Two-component response regulator</fullName>
    </submittedName>
</protein>